<dbReference type="EMBL" id="HBJA01107431">
    <property type="protein sequence ID" value="CAE0825868.1"/>
    <property type="molecule type" value="Transcribed_RNA"/>
</dbReference>
<dbReference type="EMBL" id="HBJA01107432">
    <property type="protein sequence ID" value="CAE0825869.1"/>
    <property type="molecule type" value="Transcribed_RNA"/>
</dbReference>
<sequence>MKLSRQNTMQLHETPTYIGAIGGQWWQWYFALHLIFFKFNVWKQGCGGFNTWFHTGICRLEGSPSSCSVFRCMEGTPSKHPTAAASSQATRSSGGNQGSHMPNY</sequence>
<name>A0A6T2EXI0_9EUGL</name>
<organism evidence="3">
    <name type="scientific">Eutreptiella gymnastica</name>
    <dbReference type="NCBI Taxonomy" id="73025"/>
    <lineage>
        <taxon>Eukaryota</taxon>
        <taxon>Discoba</taxon>
        <taxon>Euglenozoa</taxon>
        <taxon>Euglenida</taxon>
        <taxon>Spirocuta</taxon>
        <taxon>Euglenophyceae</taxon>
        <taxon>Eutreptiales</taxon>
        <taxon>Eutreptiaceae</taxon>
        <taxon>Eutreptiella</taxon>
    </lineage>
</organism>
<proteinExistence type="predicted"/>
<dbReference type="AlphaFoldDB" id="A0A6T2EXI0"/>
<reference evidence="3" key="1">
    <citation type="submission" date="2021-01" db="EMBL/GenBank/DDBJ databases">
        <authorList>
            <person name="Corre E."/>
            <person name="Pelletier E."/>
            <person name="Niang G."/>
            <person name="Scheremetjew M."/>
            <person name="Finn R."/>
            <person name="Kale V."/>
            <person name="Holt S."/>
            <person name="Cochrane G."/>
            <person name="Meng A."/>
            <person name="Brown T."/>
            <person name="Cohen L."/>
        </authorList>
    </citation>
    <scope>NUCLEOTIDE SEQUENCE</scope>
    <source>
        <strain evidence="3">CCMP1594</strain>
    </source>
</reference>
<evidence type="ECO:0000313" key="3">
    <source>
        <dbReference type="EMBL" id="CAE0825869.1"/>
    </source>
</evidence>
<accession>A0A6T2EXI0</accession>
<evidence type="ECO:0000256" key="1">
    <source>
        <dbReference type="SAM" id="MobiDB-lite"/>
    </source>
</evidence>
<evidence type="ECO:0000313" key="2">
    <source>
        <dbReference type="EMBL" id="CAE0825868.1"/>
    </source>
</evidence>
<gene>
    <name evidence="2" type="ORF">EGYM00163_LOCUS37120</name>
    <name evidence="3" type="ORF">EGYM00163_LOCUS37121</name>
</gene>
<feature type="region of interest" description="Disordered" evidence="1">
    <location>
        <begin position="76"/>
        <end position="104"/>
    </location>
</feature>
<protein>
    <submittedName>
        <fullName evidence="3">Uncharacterized protein</fullName>
    </submittedName>
</protein>
<feature type="compositionally biased region" description="Low complexity" evidence="1">
    <location>
        <begin position="82"/>
        <end position="93"/>
    </location>
</feature>